<evidence type="ECO:0000259" key="4">
    <source>
        <dbReference type="PROSITE" id="PS51459"/>
    </source>
</evidence>
<dbReference type="PANTHER" id="PTHR13504">
    <property type="entry name" value="FIDO DOMAIN-CONTAINING PROTEIN DDB_G0283145"/>
    <property type="match status" value="1"/>
</dbReference>
<feature type="binding site" evidence="2">
    <location>
        <begin position="185"/>
        <end position="192"/>
    </location>
    <ligand>
        <name>ATP</name>
        <dbReference type="ChEBI" id="CHEBI:30616"/>
    </ligand>
</feature>
<evidence type="ECO:0000256" key="1">
    <source>
        <dbReference type="PIRSR" id="PIRSR640198-1"/>
    </source>
</evidence>
<name>A0A173XL17_9FIRM</name>
<feature type="site" description="Important for autoinhibition of adenylyltransferase activity" evidence="3">
    <location>
        <position position="56"/>
    </location>
</feature>
<dbReference type="InterPro" id="IPR049514">
    <property type="entry name" value="Fic-like_C"/>
</dbReference>
<feature type="domain" description="Fido" evidence="4">
    <location>
        <begin position="100"/>
        <end position="244"/>
    </location>
</feature>
<keyword evidence="5" id="KW-0131">Cell cycle</keyword>
<organism evidence="5 6">
    <name type="scientific">Agathobacter rectalis</name>
    <dbReference type="NCBI Taxonomy" id="39491"/>
    <lineage>
        <taxon>Bacteria</taxon>
        <taxon>Bacillati</taxon>
        <taxon>Bacillota</taxon>
        <taxon>Clostridia</taxon>
        <taxon>Lachnospirales</taxon>
        <taxon>Lachnospiraceae</taxon>
        <taxon>Agathobacter</taxon>
    </lineage>
</organism>
<gene>
    <name evidence="5" type="ORF">ERS852417_00496</name>
</gene>
<proteinExistence type="predicted"/>
<dbReference type="Proteomes" id="UP000095384">
    <property type="component" value="Unassembled WGS sequence"/>
</dbReference>
<evidence type="ECO:0000313" key="5">
    <source>
        <dbReference type="EMBL" id="CUN52562.1"/>
    </source>
</evidence>
<reference evidence="5 6" key="1">
    <citation type="submission" date="2015-09" db="EMBL/GenBank/DDBJ databases">
        <authorList>
            <consortium name="Pathogen Informatics"/>
        </authorList>
    </citation>
    <scope>NUCLEOTIDE SEQUENCE [LARGE SCALE GENOMIC DNA]</scope>
    <source>
        <strain evidence="5 6">2789STDY5608860</strain>
    </source>
</reference>
<keyword evidence="5" id="KW-0132">Cell division</keyword>
<sequence>MGDYKPPFKITNKILSYVSSISEKIGQITVTGNLEAKPHLRRNNRIKSIHSSLKIEANSLTLGQVWDVINGRTVLGKQKEIQEVKNAYEAYEHLSEINPYDIEHLKRFHGVMTKYLVEESGKFRSGEEGVFRGEQCIFMAPPVQFVPHLMDELFAWMKEAKEDVHPLILSSVFHYEFVFIHPFSDGNGRMARLWHTAILAKWKPVFEYIPIESQIEKFQDEYYETISQCHVAGESTGFIEFMLAQIDKILDDISSQLSGENEYLSEPVRKLLEIMEYDVPYTSTALMEKLGLKAREGFRRNYLHPAVEKNLIRMTIPDKPNSRNQKYVKI</sequence>
<dbReference type="Gene3D" id="1.10.3290.10">
    <property type="entry name" value="Fido-like domain"/>
    <property type="match status" value="1"/>
</dbReference>
<dbReference type="PROSITE" id="PS51459">
    <property type="entry name" value="FIDO"/>
    <property type="match status" value="1"/>
</dbReference>
<feature type="binding site" evidence="2">
    <location>
        <begin position="222"/>
        <end position="223"/>
    </location>
    <ligand>
        <name>ATP</name>
        <dbReference type="ChEBI" id="CHEBI:30616"/>
    </ligand>
</feature>
<keyword evidence="2" id="KW-0547">Nucleotide-binding</keyword>
<protein>
    <submittedName>
        <fullName evidence="5">Protein involved in cell division</fullName>
    </submittedName>
</protein>
<evidence type="ECO:0000256" key="2">
    <source>
        <dbReference type="PIRSR" id="PIRSR640198-2"/>
    </source>
</evidence>
<accession>A0A173XL17</accession>
<dbReference type="SUPFAM" id="SSF140931">
    <property type="entry name" value="Fic-like"/>
    <property type="match status" value="1"/>
</dbReference>
<dbReference type="InterPro" id="IPR040198">
    <property type="entry name" value="Fido_containing"/>
</dbReference>
<evidence type="ECO:0000256" key="3">
    <source>
        <dbReference type="PIRSR" id="PIRSR640198-3"/>
    </source>
</evidence>
<dbReference type="PANTHER" id="PTHR13504:SF38">
    <property type="entry name" value="FIDO DOMAIN-CONTAINING PROTEIN"/>
    <property type="match status" value="1"/>
</dbReference>
<keyword evidence="2" id="KW-0067">ATP-binding</keyword>
<dbReference type="GO" id="GO:0051301">
    <property type="term" value="P:cell division"/>
    <property type="evidence" value="ECO:0007669"/>
    <property type="project" value="UniProtKB-KW"/>
</dbReference>
<dbReference type="InterPro" id="IPR036597">
    <property type="entry name" value="Fido-like_dom_sf"/>
</dbReference>
<dbReference type="Pfam" id="PF02661">
    <property type="entry name" value="Fic"/>
    <property type="match status" value="1"/>
</dbReference>
<evidence type="ECO:0000313" key="6">
    <source>
        <dbReference type="Proteomes" id="UP000095384"/>
    </source>
</evidence>
<dbReference type="EMBL" id="CYYW01000002">
    <property type="protein sequence ID" value="CUN52562.1"/>
    <property type="molecule type" value="Genomic_DNA"/>
</dbReference>
<dbReference type="AlphaFoldDB" id="A0A173XL17"/>
<dbReference type="Pfam" id="PF21247">
    <property type="entry name" value="Fic-like_C"/>
    <property type="match status" value="1"/>
</dbReference>
<dbReference type="InterPro" id="IPR003812">
    <property type="entry name" value="Fido"/>
</dbReference>
<dbReference type="GO" id="GO:0005524">
    <property type="term" value="F:ATP binding"/>
    <property type="evidence" value="ECO:0007669"/>
    <property type="project" value="UniProtKB-KW"/>
</dbReference>
<feature type="active site" evidence="1">
    <location>
        <position position="181"/>
    </location>
</feature>
<dbReference type="RefSeq" id="WP_055222993.1">
    <property type="nucleotide sequence ID" value="NZ_CYYW01000002.1"/>
</dbReference>